<dbReference type="InterPro" id="IPR034457">
    <property type="entry name" value="Organic_radical-activating"/>
</dbReference>
<dbReference type="SFLD" id="SFLDG01066">
    <property type="entry name" value="organic_radical-activating_enz"/>
    <property type="match status" value="1"/>
</dbReference>
<organism evidence="12">
    <name type="scientific">Dechloromonas aromatica (strain RCB)</name>
    <dbReference type="NCBI Taxonomy" id="159087"/>
    <lineage>
        <taxon>Bacteria</taxon>
        <taxon>Pseudomonadati</taxon>
        <taxon>Pseudomonadota</taxon>
        <taxon>Betaproteobacteria</taxon>
        <taxon>Rhodocyclales</taxon>
        <taxon>Azonexaceae</taxon>
        <taxon>Dechloromonas</taxon>
    </lineage>
</organism>
<dbReference type="HOGENOM" id="CLU_058969_1_1_4"/>
<comment type="subcellular location">
    <subcellularLocation>
        <location evidence="10">Cytoplasm</location>
    </subcellularLocation>
</comment>
<dbReference type="Gene3D" id="3.20.20.70">
    <property type="entry name" value="Aldolase class I"/>
    <property type="match status" value="1"/>
</dbReference>
<dbReference type="GO" id="GO:0006006">
    <property type="term" value="P:glucose metabolic process"/>
    <property type="evidence" value="ECO:0007669"/>
    <property type="project" value="UniProtKB-KW"/>
</dbReference>
<dbReference type="PANTHER" id="PTHR30352:SF5">
    <property type="entry name" value="PYRUVATE FORMATE-LYASE 1-ACTIVATING ENZYME"/>
    <property type="match status" value="1"/>
</dbReference>
<evidence type="ECO:0000313" key="12">
    <source>
        <dbReference type="EMBL" id="AAZ46840.1"/>
    </source>
</evidence>
<comment type="function">
    <text evidence="1">Activation of pyruvate formate-lyase 1 under anaerobic conditions by generation of an organic free radical, using S-adenosylmethionine and reduced flavodoxin as cosubstrates to produce 5'-deoxy-adenosine.</text>
</comment>
<reference evidence="12" key="1">
    <citation type="submission" date="2005-08" db="EMBL/GenBank/DDBJ databases">
        <title>Complete sequence of Dechloromonas aromatica RCB.</title>
        <authorList>
            <person name="Salinero K.K."/>
            <person name="Copeland A."/>
            <person name="Lucas S."/>
            <person name="Lapidus A."/>
            <person name="Barry K."/>
            <person name="Detter J.C."/>
            <person name="Glavina T."/>
            <person name="Hammon N."/>
            <person name="Israni S."/>
            <person name="Pitluck S."/>
            <person name="Di Bartolo G."/>
            <person name="Trong S."/>
            <person name="Schmutz J."/>
            <person name="Larimer F."/>
            <person name="Land M."/>
            <person name="Ivanova N."/>
            <person name="Richardson P."/>
        </authorList>
    </citation>
    <scope>NUCLEOTIDE SEQUENCE</scope>
    <source>
        <strain evidence="12">RCB</strain>
    </source>
</reference>
<evidence type="ECO:0000256" key="2">
    <source>
        <dbReference type="ARBA" id="ARBA00009777"/>
    </source>
</evidence>
<dbReference type="InterPro" id="IPR007197">
    <property type="entry name" value="rSAM"/>
</dbReference>
<dbReference type="AlphaFoldDB" id="Q47E91"/>
<protein>
    <recommendedName>
        <fullName evidence="10">Pyruvate formate-lyase-activating enzyme</fullName>
        <ecNumber evidence="10">1.97.1.4</ecNumber>
    </recommendedName>
</protein>
<dbReference type="NCBIfam" id="TIGR02493">
    <property type="entry name" value="PFLA"/>
    <property type="match status" value="1"/>
</dbReference>
<comment type="cofactor">
    <cofactor evidence="10">
        <name>[4Fe-4S] cluster</name>
        <dbReference type="ChEBI" id="CHEBI:49883"/>
    </cofactor>
    <text evidence="10">Binds 1 [4Fe-4S] cluster. The cluster is coordinated with 3 cysteines and an exchangeable S-adenosyl-L-methionine.</text>
</comment>
<dbReference type="InterPro" id="IPR058240">
    <property type="entry name" value="rSAM_sf"/>
</dbReference>
<comment type="similarity">
    <text evidence="2 10">Belongs to the organic radical-activating enzymes family.</text>
</comment>
<dbReference type="GO" id="GO:0043365">
    <property type="term" value="F:[formate-C-acetyltransferase]-activating enzyme activity"/>
    <property type="evidence" value="ECO:0007669"/>
    <property type="project" value="UniProtKB-UniRule"/>
</dbReference>
<evidence type="ECO:0000256" key="7">
    <source>
        <dbReference type="ARBA" id="ARBA00023002"/>
    </source>
</evidence>
<keyword evidence="9 10" id="KW-0411">Iron-sulfur</keyword>
<dbReference type="Pfam" id="PF04055">
    <property type="entry name" value="Radical_SAM"/>
    <property type="match status" value="1"/>
</dbReference>
<dbReference type="eggNOG" id="COG1180">
    <property type="taxonomic scope" value="Bacteria"/>
</dbReference>
<evidence type="ECO:0000256" key="9">
    <source>
        <dbReference type="ARBA" id="ARBA00023014"/>
    </source>
</evidence>
<evidence type="ECO:0000256" key="5">
    <source>
        <dbReference type="ARBA" id="ARBA00022691"/>
    </source>
</evidence>
<comment type="catalytic activity">
    <reaction evidence="10">
        <text>glycyl-[formate C-acetyltransferase] + reduced [flavodoxin] + S-adenosyl-L-methionine = glycin-2-yl radical-[formate C-acetyltransferase] + semiquinone [flavodoxin] + 5'-deoxyadenosine + L-methionine + H(+)</text>
        <dbReference type="Rhea" id="RHEA:19225"/>
        <dbReference type="Rhea" id="RHEA-COMP:10622"/>
        <dbReference type="Rhea" id="RHEA-COMP:12190"/>
        <dbReference type="Rhea" id="RHEA-COMP:12191"/>
        <dbReference type="Rhea" id="RHEA-COMP:14480"/>
        <dbReference type="ChEBI" id="CHEBI:15378"/>
        <dbReference type="ChEBI" id="CHEBI:17319"/>
        <dbReference type="ChEBI" id="CHEBI:29947"/>
        <dbReference type="ChEBI" id="CHEBI:32722"/>
        <dbReference type="ChEBI" id="CHEBI:57618"/>
        <dbReference type="ChEBI" id="CHEBI:57844"/>
        <dbReference type="ChEBI" id="CHEBI:59789"/>
        <dbReference type="ChEBI" id="CHEBI:140311"/>
        <dbReference type="EC" id="1.97.1.4"/>
    </reaction>
</comment>
<keyword evidence="4" id="KW-0119">Carbohydrate metabolism</keyword>
<evidence type="ECO:0000259" key="11">
    <source>
        <dbReference type="PROSITE" id="PS51918"/>
    </source>
</evidence>
<dbReference type="InterPro" id="IPR012838">
    <property type="entry name" value="PFL1_activating"/>
</dbReference>
<evidence type="ECO:0000256" key="10">
    <source>
        <dbReference type="RuleBase" id="RU362053"/>
    </source>
</evidence>
<evidence type="ECO:0000256" key="4">
    <source>
        <dbReference type="ARBA" id="ARBA00022526"/>
    </source>
</evidence>
<keyword evidence="5 10" id="KW-0949">S-adenosyl-L-methionine</keyword>
<comment type="function">
    <text evidence="10">Activation of pyruvate formate-lyase under anaerobic conditions by generation of an organic free radical, using S-adenosylmethionine and reduced flavodoxin as cosubstrates to produce 5'-deoxy-adenosine.</text>
</comment>
<keyword evidence="8 10" id="KW-0408">Iron</keyword>
<keyword evidence="10" id="KW-0963">Cytoplasm</keyword>
<proteinExistence type="inferred from homology"/>
<accession>Q47E91</accession>
<feature type="domain" description="Radical SAM core" evidence="11">
    <location>
        <begin position="38"/>
        <end position="258"/>
    </location>
</feature>
<dbReference type="PROSITE" id="PS51918">
    <property type="entry name" value="RADICAL_SAM"/>
    <property type="match status" value="1"/>
</dbReference>
<evidence type="ECO:0000256" key="8">
    <source>
        <dbReference type="ARBA" id="ARBA00023004"/>
    </source>
</evidence>
<dbReference type="EC" id="1.97.1.4" evidence="10"/>
<dbReference type="STRING" id="159087.Daro_2097"/>
<dbReference type="InterPro" id="IPR012839">
    <property type="entry name" value="Organic_radical_activase"/>
</dbReference>
<dbReference type="GO" id="GO:0046872">
    <property type="term" value="F:metal ion binding"/>
    <property type="evidence" value="ECO:0007669"/>
    <property type="project" value="UniProtKB-UniRule"/>
</dbReference>
<dbReference type="InterPro" id="IPR001989">
    <property type="entry name" value="Radical_activat_CS"/>
</dbReference>
<dbReference type="EMBL" id="CP000089">
    <property type="protein sequence ID" value="AAZ46840.1"/>
    <property type="molecule type" value="Genomic_DNA"/>
</dbReference>
<dbReference type="SUPFAM" id="SSF102114">
    <property type="entry name" value="Radical SAM enzymes"/>
    <property type="match status" value="1"/>
</dbReference>
<name>Q47E91_DECAR</name>
<evidence type="ECO:0000256" key="3">
    <source>
        <dbReference type="ARBA" id="ARBA00022485"/>
    </source>
</evidence>
<dbReference type="PANTHER" id="PTHR30352">
    <property type="entry name" value="PYRUVATE FORMATE-LYASE-ACTIVATING ENZYME"/>
    <property type="match status" value="1"/>
</dbReference>
<dbReference type="SFLD" id="SFLDS00029">
    <property type="entry name" value="Radical_SAM"/>
    <property type="match status" value="1"/>
</dbReference>
<dbReference type="CDD" id="cd01335">
    <property type="entry name" value="Radical_SAM"/>
    <property type="match status" value="1"/>
</dbReference>
<keyword evidence="4" id="KW-0313">Glucose metabolism</keyword>
<keyword evidence="6 10" id="KW-0479">Metal-binding</keyword>
<sequence length="264" mass="28768">MSPTNQTLHGSAATSSGVVAAKATLEGWVHSTETFGTADGPGIRYVLFLSGCPMRCLYCHNPDTWHRQDGTLTPVEDVLADIAGYRGFIRSQGGVTLSGGEPLVQPKFCKAILRGCKAMGLHTALDTSGYLGSLADAELLADVDLVLLDIKAATGRTYRKLTGAELKPTIQFAEDLASLNKAVWLRYVLVPGLTDKLDDIRSLARFAAQLGNVERVDVLPFHKLGEHKWRDRGLDYRLERVQPPSEALIEQTREIFRAAGLLAH</sequence>
<dbReference type="GO" id="GO:0005737">
    <property type="term" value="C:cytoplasm"/>
    <property type="evidence" value="ECO:0007669"/>
    <property type="project" value="UniProtKB-SubCell"/>
</dbReference>
<keyword evidence="3 10" id="KW-0004">4Fe-4S</keyword>
<dbReference type="GO" id="GO:0051539">
    <property type="term" value="F:4 iron, 4 sulfur cluster binding"/>
    <property type="evidence" value="ECO:0007669"/>
    <property type="project" value="UniProtKB-UniRule"/>
</dbReference>
<gene>
    <name evidence="12" type="ordered locus">Daro_2097</name>
</gene>
<evidence type="ECO:0000256" key="6">
    <source>
        <dbReference type="ARBA" id="ARBA00022723"/>
    </source>
</evidence>
<dbReference type="OrthoDB" id="9782387at2"/>
<dbReference type="InterPro" id="IPR013785">
    <property type="entry name" value="Aldolase_TIM"/>
</dbReference>
<keyword evidence="7 10" id="KW-0560">Oxidoreductase</keyword>
<dbReference type="PROSITE" id="PS01087">
    <property type="entry name" value="RADICAL_ACTIVATING"/>
    <property type="match status" value="1"/>
</dbReference>
<dbReference type="PIRSF" id="PIRSF000371">
    <property type="entry name" value="PFL_act_enz"/>
    <property type="match status" value="1"/>
</dbReference>
<evidence type="ECO:0000256" key="1">
    <source>
        <dbReference type="ARBA" id="ARBA00002918"/>
    </source>
</evidence>
<dbReference type="KEGG" id="dar:Daro_2097"/>